<dbReference type="RefSeq" id="XP_073557405.1">
    <property type="nucleotide sequence ID" value="XM_073704198.1"/>
</dbReference>
<dbReference type="SUPFAM" id="SSF51735">
    <property type="entry name" value="NAD(P)-binding Rossmann-fold domains"/>
    <property type="match status" value="1"/>
</dbReference>
<dbReference type="InterPro" id="IPR002347">
    <property type="entry name" value="SDR_fam"/>
</dbReference>
<accession>A0ABY2GZU9</accession>
<organism evidence="4 5">
    <name type="scientific">Trichoderma ghanense</name>
    <dbReference type="NCBI Taxonomy" id="65468"/>
    <lineage>
        <taxon>Eukaryota</taxon>
        <taxon>Fungi</taxon>
        <taxon>Dikarya</taxon>
        <taxon>Ascomycota</taxon>
        <taxon>Pezizomycotina</taxon>
        <taxon>Sordariomycetes</taxon>
        <taxon>Hypocreomycetidae</taxon>
        <taxon>Hypocreales</taxon>
        <taxon>Hypocreaceae</taxon>
        <taxon>Trichoderma</taxon>
    </lineage>
</organism>
<feature type="domain" description="T6SS Phospholipase effector Tle1-like catalytic" evidence="3">
    <location>
        <begin position="43"/>
        <end position="428"/>
    </location>
</feature>
<dbReference type="GeneID" id="300578648"/>
<keyword evidence="2" id="KW-0472">Membrane</keyword>
<dbReference type="InterPro" id="IPR036291">
    <property type="entry name" value="NAD(P)-bd_dom_sf"/>
</dbReference>
<proteinExistence type="predicted"/>
<sequence>MASGSMLDPSSAGRPKSRSSQDYITDAVMERPASPSPQNRTPRKLILCFDGTGNKFHGDESDSNILKIFRMLDRTADDQYHYYQPGIGTYIVSNSLSHTSMKARIRSWYQKAKDSAVGSSFDQHVVGGYRFLMRFYNPGDEIYMFGFSRGSYIARFLAEMLDYIGLLSHGNEEMVSFAWKAFANWQSRRGGDKDEKMAETEEGKKHEMYHFMKGFRETFSRPVGRIRFLGLFDTVNSVPRFETAWMQRSKFPYTARSSARVIRHAVSIDERRAKFRQDLMYQQGNKRHRNQHGHWKREWEHMMRRGRDGDSPGAETDSPERAYHDDRGRRPSQQTTAADRPMSGNPANSKYMPYRARSKSAGRGDRRLSVGCDASDQLSVAEYEDGGDDQDIDEVWFAGGHGDVGGGWQTESGDKNASHVPLIWMVREAMRAGLRFDLDKVRELDCYDLYSDYGGAGFNKGQRGRERGPDIRVNEEGEEGHEPEMPPSPDTVADDEDDGLKKAFLDMMHKAHLARIHDSLDYGGGLSRMAVTAWKIMEWMPFRRMDLQSDGTWKPINWPLPRGEVRDIPNNVRVHGSVIRRMQMDPTYRPGNLIVGGGGRGIRVAPEEYGIGEWVCVQEEGDPIGEIWAILPRNGRSLTMPVPTIFYLLENGFPPVIRDNARPILLTLGTIALLVLLKLYTAGRTNTAERNLHGRVIMVTGGTSGIGAQVTQELAARGAQLVLLTQVPASDPFLVEFIQDIRDNTGNHLIYAEQVDLSSLYSIRKFATKWVDNAPPRRLDMIVLCASTVTPPGGKRTVTEDGIEEMWMVNYLANFHLLSILSPALKAQPFDRDVRVIIATCSSYISSPSLKDGLGNVEKGWSAGSAYARSKLALNVFGSYFQKHLDSYKRPDQLPMNTRVVFVDPGLSRTPGTRRWLTRGSLFGLALYLMFYAIPWFLLKSPRKGAQSILHAAMDEKLGRGSGGKLIKECMEVDFARREITDDEVAKKLWEESDALIEKTEKAAAKKRGLKKAQEDRLAEEQKEKEKVEEVESLVAAIKKGKEKQKEKEKQQKGNGKGGKKSK</sequence>
<feature type="transmembrane region" description="Helical" evidence="2">
    <location>
        <begin position="916"/>
        <end position="939"/>
    </location>
</feature>
<keyword evidence="5" id="KW-1185">Reference proteome</keyword>
<keyword evidence="2" id="KW-0812">Transmembrane</keyword>
<evidence type="ECO:0000313" key="5">
    <source>
        <dbReference type="Proteomes" id="UP001642720"/>
    </source>
</evidence>
<evidence type="ECO:0000313" key="4">
    <source>
        <dbReference type="EMBL" id="TFB01204.1"/>
    </source>
</evidence>
<keyword evidence="2" id="KW-1133">Transmembrane helix</keyword>
<reference evidence="4 5" key="1">
    <citation type="submission" date="2018-01" db="EMBL/GenBank/DDBJ databases">
        <title>Genome characterization of the sugarcane-associated fungus Trichoderma ghanense CCMA-1212 and their application in lignocelulose bioconversion.</title>
        <authorList>
            <person name="Steindorff A.S."/>
            <person name="Mendes T.D."/>
            <person name="Vilela E.S.D."/>
            <person name="Rodrigues D.S."/>
            <person name="Formighieri E.F."/>
            <person name="Melo I.S."/>
            <person name="Favaro L.C.L."/>
        </authorList>
    </citation>
    <scope>NUCLEOTIDE SEQUENCE [LARGE SCALE GENOMIC DNA]</scope>
    <source>
        <strain evidence="4 5">CCMA-1212</strain>
    </source>
</reference>
<feature type="region of interest" description="Disordered" evidence="1">
    <location>
        <begin position="458"/>
        <end position="496"/>
    </location>
</feature>
<dbReference type="Pfam" id="PF09994">
    <property type="entry name" value="T6SS_Tle1-like_cat"/>
    <property type="match status" value="1"/>
</dbReference>
<feature type="region of interest" description="Disordered" evidence="1">
    <location>
        <begin position="1006"/>
        <end position="1063"/>
    </location>
</feature>
<dbReference type="EMBL" id="PPTA01000009">
    <property type="protein sequence ID" value="TFB01204.1"/>
    <property type="molecule type" value="Genomic_DNA"/>
</dbReference>
<name>A0ABY2GZU9_9HYPO</name>
<feature type="compositionally biased region" description="Basic and acidic residues" evidence="1">
    <location>
        <begin position="463"/>
        <end position="484"/>
    </location>
</feature>
<evidence type="ECO:0000256" key="2">
    <source>
        <dbReference type="SAM" id="Phobius"/>
    </source>
</evidence>
<evidence type="ECO:0000256" key="1">
    <source>
        <dbReference type="SAM" id="MobiDB-lite"/>
    </source>
</evidence>
<dbReference type="PANTHER" id="PTHR33840">
    <property type="match status" value="1"/>
</dbReference>
<feature type="compositionally biased region" description="Basic and acidic residues" evidence="1">
    <location>
        <begin position="318"/>
        <end position="329"/>
    </location>
</feature>
<feature type="compositionally biased region" description="Basic and acidic residues" evidence="1">
    <location>
        <begin position="1012"/>
        <end position="1030"/>
    </location>
</feature>
<comment type="caution">
    <text evidence="4">The sequence shown here is derived from an EMBL/GenBank/DDBJ whole genome shotgun (WGS) entry which is preliminary data.</text>
</comment>
<dbReference type="Proteomes" id="UP001642720">
    <property type="component" value="Unassembled WGS sequence"/>
</dbReference>
<feature type="region of interest" description="Disordered" evidence="1">
    <location>
        <begin position="304"/>
        <end position="369"/>
    </location>
</feature>
<dbReference type="InterPro" id="IPR018712">
    <property type="entry name" value="Tle1-like_cat"/>
</dbReference>
<protein>
    <recommendedName>
        <fullName evidence="3">T6SS Phospholipase effector Tle1-like catalytic domain-containing protein</fullName>
    </recommendedName>
</protein>
<dbReference type="PANTHER" id="PTHR33840:SF2">
    <property type="entry name" value="TLE1 PHOSPHOLIPASE DOMAIN-CONTAINING PROTEIN"/>
    <property type="match status" value="1"/>
</dbReference>
<feature type="region of interest" description="Disordered" evidence="1">
    <location>
        <begin position="1"/>
        <end position="42"/>
    </location>
</feature>
<dbReference type="Pfam" id="PF00106">
    <property type="entry name" value="adh_short"/>
    <property type="match status" value="1"/>
</dbReference>
<gene>
    <name evidence="4" type="ORF">CCMA1212_007016</name>
</gene>
<evidence type="ECO:0000259" key="3">
    <source>
        <dbReference type="Pfam" id="PF09994"/>
    </source>
</evidence>
<dbReference type="Gene3D" id="3.40.50.720">
    <property type="entry name" value="NAD(P)-binding Rossmann-like Domain"/>
    <property type="match status" value="1"/>
</dbReference>